<feature type="domain" description="RNA polymerase sigma-70 region 2" evidence="6">
    <location>
        <begin position="90"/>
        <end position="158"/>
    </location>
</feature>
<dbReference type="PANTHER" id="PTHR43133">
    <property type="entry name" value="RNA POLYMERASE ECF-TYPE SIGMA FACTO"/>
    <property type="match status" value="1"/>
</dbReference>
<feature type="region of interest" description="Disordered" evidence="5">
    <location>
        <begin position="43"/>
        <end position="68"/>
    </location>
</feature>
<evidence type="ECO:0000256" key="3">
    <source>
        <dbReference type="ARBA" id="ARBA00023082"/>
    </source>
</evidence>
<organism evidence="8 9">
    <name type="scientific">Streptomyces cacaoi</name>
    <dbReference type="NCBI Taxonomy" id="1898"/>
    <lineage>
        <taxon>Bacteria</taxon>
        <taxon>Bacillati</taxon>
        <taxon>Actinomycetota</taxon>
        <taxon>Actinomycetes</taxon>
        <taxon>Kitasatosporales</taxon>
        <taxon>Streptomycetaceae</taxon>
        <taxon>Streptomyces</taxon>
    </lineage>
</organism>
<dbReference type="GO" id="GO:0006352">
    <property type="term" value="P:DNA-templated transcription initiation"/>
    <property type="evidence" value="ECO:0007669"/>
    <property type="project" value="InterPro"/>
</dbReference>
<evidence type="ECO:0008006" key="10">
    <source>
        <dbReference type="Google" id="ProtNLM"/>
    </source>
</evidence>
<accession>A0A4Y3QVX8</accession>
<evidence type="ECO:0000256" key="5">
    <source>
        <dbReference type="SAM" id="MobiDB-lite"/>
    </source>
</evidence>
<dbReference type="InterPro" id="IPR007627">
    <property type="entry name" value="RNA_pol_sigma70_r2"/>
</dbReference>
<dbReference type="GO" id="GO:0003677">
    <property type="term" value="F:DNA binding"/>
    <property type="evidence" value="ECO:0007669"/>
    <property type="project" value="InterPro"/>
</dbReference>
<dbReference type="GO" id="GO:0016987">
    <property type="term" value="F:sigma factor activity"/>
    <property type="evidence" value="ECO:0007669"/>
    <property type="project" value="UniProtKB-KW"/>
</dbReference>
<keyword evidence="2" id="KW-0805">Transcription regulation</keyword>
<evidence type="ECO:0000256" key="2">
    <source>
        <dbReference type="ARBA" id="ARBA00023015"/>
    </source>
</evidence>
<gene>
    <name evidence="8" type="ORF">SCA03_21050</name>
</gene>
<evidence type="ECO:0000313" key="9">
    <source>
        <dbReference type="Proteomes" id="UP000319210"/>
    </source>
</evidence>
<proteinExistence type="inferred from homology"/>
<dbReference type="InterPro" id="IPR013249">
    <property type="entry name" value="RNA_pol_sigma70_r4_t2"/>
</dbReference>
<dbReference type="InterPro" id="IPR039425">
    <property type="entry name" value="RNA_pol_sigma-70-like"/>
</dbReference>
<evidence type="ECO:0000256" key="4">
    <source>
        <dbReference type="ARBA" id="ARBA00023163"/>
    </source>
</evidence>
<dbReference type="SUPFAM" id="SSF88946">
    <property type="entry name" value="Sigma2 domain of RNA polymerase sigma factors"/>
    <property type="match status" value="1"/>
</dbReference>
<dbReference type="NCBIfam" id="TIGR02937">
    <property type="entry name" value="sigma70-ECF"/>
    <property type="match status" value="1"/>
</dbReference>
<keyword evidence="9" id="KW-1185">Reference proteome</keyword>
<name>A0A4Y3QVX8_STRCI</name>
<protein>
    <recommendedName>
        <fullName evidence="10">RNA polymerase sigma-70 region 2 domain-containing protein</fullName>
    </recommendedName>
</protein>
<dbReference type="Gene3D" id="1.10.10.10">
    <property type="entry name" value="Winged helix-like DNA-binding domain superfamily/Winged helix DNA-binding domain"/>
    <property type="match status" value="1"/>
</dbReference>
<comment type="caution">
    <text evidence="8">The sequence shown here is derived from an EMBL/GenBank/DDBJ whole genome shotgun (WGS) entry which is preliminary data.</text>
</comment>
<evidence type="ECO:0000259" key="7">
    <source>
        <dbReference type="Pfam" id="PF08281"/>
    </source>
</evidence>
<evidence type="ECO:0000256" key="1">
    <source>
        <dbReference type="ARBA" id="ARBA00010641"/>
    </source>
</evidence>
<feature type="compositionally biased region" description="Low complexity" evidence="5">
    <location>
        <begin position="286"/>
        <end position="307"/>
    </location>
</feature>
<feature type="region of interest" description="Disordered" evidence="5">
    <location>
        <begin position="238"/>
        <end position="317"/>
    </location>
</feature>
<dbReference type="InterPro" id="IPR013324">
    <property type="entry name" value="RNA_pol_sigma_r3/r4-like"/>
</dbReference>
<feature type="domain" description="RNA polymerase sigma factor 70 region 4 type 2" evidence="7">
    <location>
        <begin position="189"/>
        <end position="233"/>
    </location>
</feature>
<dbReference type="PANTHER" id="PTHR43133:SF62">
    <property type="entry name" value="RNA POLYMERASE SIGMA FACTOR SIGZ"/>
    <property type="match status" value="1"/>
</dbReference>
<evidence type="ECO:0000313" key="8">
    <source>
        <dbReference type="EMBL" id="GEB49554.1"/>
    </source>
</evidence>
<dbReference type="EMBL" id="BJMM01000007">
    <property type="protein sequence ID" value="GEB49554.1"/>
    <property type="molecule type" value="Genomic_DNA"/>
</dbReference>
<evidence type="ECO:0000259" key="6">
    <source>
        <dbReference type="Pfam" id="PF04542"/>
    </source>
</evidence>
<comment type="similarity">
    <text evidence="1">Belongs to the sigma-70 factor family. ECF subfamily.</text>
</comment>
<dbReference type="InterPro" id="IPR014284">
    <property type="entry name" value="RNA_pol_sigma-70_dom"/>
</dbReference>
<dbReference type="InterPro" id="IPR013325">
    <property type="entry name" value="RNA_pol_sigma_r2"/>
</dbReference>
<sequence length="317" mass="33718">MSDQTTTLGHNYPAHIAAKGRALSAGRTTFEVLRSAQAERTTGPLIRGGGQRQHRGLGAGATMAKDTAPRWDRKMQQRLARGEEAALGELYDRFASLVHGLAHRVLDDDEAAARATREVFAHVWENPDSFDPREGPLRSWIAALTQRVATGRLRQRQRGAGPYSPQQAERIEEKVRAAQTAARADYIVTSMPVSLRAALELAYFERHDYREAAQQLGVTEDEARRRLRLGLQLLSSAVTHPAGPPLPGGAAPTTAHPEPEGLPPDGAHRDPGSRWTAGDAGDARSADGTGSAGSAGAAGNEGVAGSAPTASRRGAGR</sequence>
<dbReference type="Pfam" id="PF08281">
    <property type="entry name" value="Sigma70_r4_2"/>
    <property type="match status" value="1"/>
</dbReference>
<keyword evidence="3" id="KW-0731">Sigma factor</keyword>
<dbReference type="InterPro" id="IPR036388">
    <property type="entry name" value="WH-like_DNA-bd_sf"/>
</dbReference>
<dbReference type="SUPFAM" id="SSF88659">
    <property type="entry name" value="Sigma3 and sigma4 domains of RNA polymerase sigma factors"/>
    <property type="match status" value="1"/>
</dbReference>
<dbReference type="AlphaFoldDB" id="A0A4Y3QVX8"/>
<dbReference type="Proteomes" id="UP000319210">
    <property type="component" value="Unassembled WGS sequence"/>
</dbReference>
<keyword evidence="4" id="KW-0804">Transcription</keyword>
<dbReference type="Gene3D" id="1.10.1740.10">
    <property type="match status" value="1"/>
</dbReference>
<reference evidence="8 9" key="1">
    <citation type="submission" date="2019-06" db="EMBL/GenBank/DDBJ databases">
        <title>Whole genome shotgun sequence of Streptomyces cacaoi subsp. cacaoi NBRC 12748.</title>
        <authorList>
            <person name="Hosoyama A."/>
            <person name="Uohara A."/>
            <person name="Ohji S."/>
            <person name="Ichikawa N."/>
        </authorList>
    </citation>
    <scope>NUCLEOTIDE SEQUENCE [LARGE SCALE GENOMIC DNA]</scope>
    <source>
        <strain evidence="8 9">NBRC 12748</strain>
    </source>
</reference>
<dbReference type="Pfam" id="PF04542">
    <property type="entry name" value="Sigma70_r2"/>
    <property type="match status" value="1"/>
</dbReference>